<evidence type="ECO:0000256" key="9">
    <source>
        <dbReference type="RuleBase" id="RU003662"/>
    </source>
</evidence>
<evidence type="ECO:0000256" key="8">
    <source>
        <dbReference type="HAMAP-Rule" id="MF_00131"/>
    </source>
</evidence>
<dbReference type="HAMAP" id="MF_00131">
    <property type="entry name" value="Trp_synth_alpha"/>
    <property type="match status" value="1"/>
</dbReference>
<comment type="pathway">
    <text evidence="1 8">Amino-acid biosynthesis; L-tryptophan biosynthesis; L-tryptophan from chorismate: step 5/5.</text>
</comment>
<evidence type="ECO:0000256" key="2">
    <source>
        <dbReference type="ARBA" id="ARBA00011270"/>
    </source>
</evidence>
<dbReference type="NCBIfam" id="TIGR00262">
    <property type="entry name" value="trpA"/>
    <property type="match status" value="1"/>
</dbReference>
<keyword evidence="4 8" id="KW-0822">Tryptophan biosynthesis</keyword>
<comment type="function">
    <text evidence="8">The alpha subunit is responsible for the aldol cleavage of indoleglycerol phosphate to indole and glyceraldehyde 3-phosphate.</text>
</comment>
<name>A0A1G2A8Q3_9BACT</name>
<keyword evidence="5 8" id="KW-0057">Aromatic amino acid biosynthesis</keyword>
<dbReference type="CDD" id="cd04724">
    <property type="entry name" value="Tryptophan_synthase_alpha"/>
    <property type="match status" value="1"/>
</dbReference>
<dbReference type="PANTHER" id="PTHR43406:SF1">
    <property type="entry name" value="TRYPTOPHAN SYNTHASE ALPHA CHAIN, CHLOROPLASTIC"/>
    <property type="match status" value="1"/>
</dbReference>
<reference evidence="10 11" key="1">
    <citation type="journal article" date="2016" name="Nat. Commun.">
        <title>Thousands of microbial genomes shed light on interconnected biogeochemical processes in an aquifer system.</title>
        <authorList>
            <person name="Anantharaman K."/>
            <person name="Brown C.T."/>
            <person name="Hug L.A."/>
            <person name="Sharon I."/>
            <person name="Castelle C.J."/>
            <person name="Probst A.J."/>
            <person name="Thomas B.C."/>
            <person name="Singh A."/>
            <person name="Wilkins M.J."/>
            <person name="Karaoz U."/>
            <person name="Brodie E.L."/>
            <person name="Williams K.H."/>
            <person name="Hubbard S.S."/>
            <person name="Banfield J.F."/>
        </authorList>
    </citation>
    <scope>NUCLEOTIDE SEQUENCE [LARGE SCALE GENOMIC DNA]</scope>
</reference>
<comment type="caution">
    <text evidence="10">The sequence shown here is derived from an EMBL/GenBank/DDBJ whole genome shotgun (WGS) entry which is preliminary data.</text>
</comment>
<sequence length="261" mass="28552">MSNVKIYPMTLITGLVPGYPTPELSLETAKTLHKSGADILELSASFSEPIADGPTLQLAHQKVLSSNFSKKDAFALYKKIKDETRAPLFLIEYANVIYQIGFEEYYKKAAGAGINYILVPDAPLEESAPFAESARAEGIAHIFMIAPTTNDERIKMIVHKAKKHTDPFPTFLYLVSVTGVTGSRKNVSDETIAFIKRVRSTTDIPLIVGFGISAREHIQALINAGADGAVTCSPIIDIAHNLKEKPEQMQNTIARYITSLA</sequence>
<organism evidence="10 11">
    <name type="scientific">Candidatus Jacksonbacteria bacterium RIFCSPLOWO2_02_FULL_44_20</name>
    <dbReference type="NCBI Taxonomy" id="1798460"/>
    <lineage>
        <taxon>Bacteria</taxon>
        <taxon>Candidatus Jacksoniibacteriota</taxon>
    </lineage>
</organism>
<evidence type="ECO:0000256" key="1">
    <source>
        <dbReference type="ARBA" id="ARBA00004733"/>
    </source>
</evidence>
<dbReference type="InterPro" id="IPR011060">
    <property type="entry name" value="RibuloseP-bd_barrel"/>
</dbReference>
<dbReference type="GO" id="GO:0005829">
    <property type="term" value="C:cytosol"/>
    <property type="evidence" value="ECO:0007669"/>
    <property type="project" value="TreeGrafter"/>
</dbReference>
<dbReference type="GO" id="GO:0004834">
    <property type="term" value="F:tryptophan synthase activity"/>
    <property type="evidence" value="ECO:0007669"/>
    <property type="project" value="UniProtKB-UniRule"/>
</dbReference>
<comment type="similarity">
    <text evidence="8 9">Belongs to the TrpA family.</text>
</comment>
<comment type="subunit">
    <text evidence="2 8">Tetramer of two alpha and two beta chains.</text>
</comment>
<gene>
    <name evidence="8" type="primary">trpA</name>
    <name evidence="10" type="ORF">A3H61_05275</name>
</gene>
<dbReference type="Proteomes" id="UP000178315">
    <property type="component" value="Unassembled WGS sequence"/>
</dbReference>
<comment type="catalytic activity">
    <reaction evidence="7 8">
        <text>(1S,2R)-1-C-(indol-3-yl)glycerol 3-phosphate + L-serine = D-glyceraldehyde 3-phosphate + L-tryptophan + H2O</text>
        <dbReference type="Rhea" id="RHEA:10532"/>
        <dbReference type="ChEBI" id="CHEBI:15377"/>
        <dbReference type="ChEBI" id="CHEBI:33384"/>
        <dbReference type="ChEBI" id="CHEBI:57912"/>
        <dbReference type="ChEBI" id="CHEBI:58866"/>
        <dbReference type="ChEBI" id="CHEBI:59776"/>
        <dbReference type="EC" id="4.2.1.20"/>
    </reaction>
</comment>
<keyword evidence="6 8" id="KW-0456">Lyase</keyword>
<dbReference type="InterPro" id="IPR002028">
    <property type="entry name" value="Trp_synthase_suA"/>
</dbReference>
<dbReference type="EMBL" id="MHJU01000035">
    <property type="protein sequence ID" value="OGY72440.1"/>
    <property type="molecule type" value="Genomic_DNA"/>
</dbReference>
<accession>A0A1G2A8Q3</accession>
<evidence type="ECO:0000256" key="3">
    <source>
        <dbReference type="ARBA" id="ARBA00022605"/>
    </source>
</evidence>
<evidence type="ECO:0000256" key="4">
    <source>
        <dbReference type="ARBA" id="ARBA00022822"/>
    </source>
</evidence>
<keyword evidence="3 8" id="KW-0028">Amino-acid biosynthesis</keyword>
<dbReference type="PANTHER" id="PTHR43406">
    <property type="entry name" value="TRYPTOPHAN SYNTHASE, ALPHA CHAIN"/>
    <property type="match status" value="1"/>
</dbReference>
<protein>
    <recommendedName>
        <fullName evidence="8">Tryptophan synthase alpha chain</fullName>
        <ecNumber evidence="8">4.2.1.20</ecNumber>
    </recommendedName>
</protein>
<evidence type="ECO:0000256" key="5">
    <source>
        <dbReference type="ARBA" id="ARBA00023141"/>
    </source>
</evidence>
<dbReference type="EC" id="4.2.1.20" evidence="8"/>
<dbReference type="AlphaFoldDB" id="A0A1G2A8Q3"/>
<dbReference type="UniPathway" id="UPA00035">
    <property type="reaction ID" value="UER00044"/>
</dbReference>
<evidence type="ECO:0000313" key="10">
    <source>
        <dbReference type="EMBL" id="OGY72440.1"/>
    </source>
</evidence>
<feature type="active site" description="Proton acceptor" evidence="8">
    <location>
        <position position="41"/>
    </location>
</feature>
<evidence type="ECO:0000256" key="7">
    <source>
        <dbReference type="ARBA" id="ARBA00049047"/>
    </source>
</evidence>
<feature type="active site" description="Proton acceptor" evidence="8">
    <location>
        <position position="52"/>
    </location>
</feature>
<proteinExistence type="inferred from homology"/>
<dbReference type="Gene3D" id="3.20.20.70">
    <property type="entry name" value="Aldolase class I"/>
    <property type="match status" value="1"/>
</dbReference>
<dbReference type="Pfam" id="PF00290">
    <property type="entry name" value="Trp_syntA"/>
    <property type="match status" value="1"/>
</dbReference>
<dbReference type="InterPro" id="IPR013785">
    <property type="entry name" value="Aldolase_TIM"/>
</dbReference>
<evidence type="ECO:0000313" key="11">
    <source>
        <dbReference type="Proteomes" id="UP000178315"/>
    </source>
</evidence>
<dbReference type="SUPFAM" id="SSF51366">
    <property type="entry name" value="Ribulose-phoshate binding barrel"/>
    <property type="match status" value="1"/>
</dbReference>
<evidence type="ECO:0000256" key="6">
    <source>
        <dbReference type="ARBA" id="ARBA00023239"/>
    </source>
</evidence>